<reference evidence="2" key="1">
    <citation type="submission" date="2025-08" db="UniProtKB">
        <authorList>
            <consortium name="RefSeq"/>
        </authorList>
    </citation>
    <scope>IDENTIFICATION</scope>
    <source>
        <tissue evidence="2">Leaves</tissue>
    </source>
</reference>
<gene>
    <name evidence="2" type="primary">LOC108985271</name>
</gene>
<dbReference type="GeneID" id="108985271"/>
<dbReference type="Pfam" id="PF13456">
    <property type="entry name" value="RVT_3"/>
    <property type="match status" value="1"/>
</dbReference>
<dbReference type="SUPFAM" id="SSF53098">
    <property type="entry name" value="Ribonuclease H-like"/>
    <property type="match status" value="1"/>
</dbReference>
<keyword evidence="1" id="KW-1185">Reference proteome</keyword>
<dbReference type="PANTHER" id="PTHR47723">
    <property type="entry name" value="OS05G0353850 PROTEIN"/>
    <property type="match status" value="1"/>
</dbReference>
<dbReference type="Gramene" id="Jr03_21710_p1">
    <property type="protein sequence ID" value="cds.Jr03_21710_p1"/>
    <property type="gene ID" value="Jr03_21710"/>
</dbReference>
<dbReference type="AlphaFoldDB" id="A0A2I4E0W5"/>
<protein>
    <submittedName>
        <fullName evidence="2">Uncharacterized protein LOC108985271</fullName>
    </submittedName>
</protein>
<dbReference type="InterPro" id="IPR036397">
    <property type="entry name" value="RNaseH_sf"/>
</dbReference>
<evidence type="ECO:0000313" key="1">
    <source>
        <dbReference type="Proteomes" id="UP000235220"/>
    </source>
</evidence>
<dbReference type="KEGG" id="jre:108985271"/>
<dbReference type="Gene3D" id="3.30.420.10">
    <property type="entry name" value="Ribonuclease H-like superfamily/Ribonuclease H"/>
    <property type="match status" value="1"/>
</dbReference>
<dbReference type="CDD" id="cd06222">
    <property type="entry name" value="RNase_H_like"/>
    <property type="match status" value="1"/>
</dbReference>
<dbReference type="OrthoDB" id="1906820at2759"/>
<dbReference type="InterPro" id="IPR012337">
    <property type="entry name" value="RNaseH-like_sf"/>
</dbReference>
<dbReference type="PANTHER" id="PTHR47723:SF19">
    <property type="entry name" value="POLYNUCLEOTIDYL TRANSFERASE, RIBONUCLEASE H-LIKE SUPERFAMILY PROTEIN"/>
    <property type="match status" value="1"/>
</dbReference>
<dbReference type="Proteomes" id="UP000235220">
    <property type="component" value="Chromosome 3"/>
</dbReference>
<proteinExistence type="predicted"/>
<accession>A0A2I4E0W5</accession>
<organism evidence="1 2">
    <name type="scientific">Juglans regia</name>
    <name type="common">English walnut</name>
    <dbReference type="NCBI Taxonomy" id="51240"/>
    <lineage>
        <taxon>Eukaryota</taxon>
        <taxon>Viridiplantae</taxon>
        <taxon>Streptophyta</taxon>
        <taxon>Embryophyta</taxon>
        <taxon>Tracheophyta</taxon>
        <taxon>Spermatophyta</taxon>
        <taxon>Magnoliopsida</taxon>
        <taxon>eudicotyledons</taxon>
        <taxon>Gunneridae</taxon>
        <taxon>Pentapetalae</taxon>
        <taxon>rosids</taxon>
        <taxon>fabids</taxon>
        <taxon>Fagales</taxon>
        <taxon>Juglandaceae</taxon>
        <taxon>Juglans</taxon>
    </lineage>
</organism>
<dbReference type="RefSeq" id="XP_018813033.1">
    <property type="nucleotide sequence ID" value="XM_018957488.1"/>
</dbReference>
<dbReference type="InterPro" id="IPR002156">
    <property type="entry name" value="RNaseH_domain"/>
</dbReference>
<evidence type="ECO:0000313" key="2">
    <source>
        <dbReference type="RefSeq" id="XP_018813033.1"/>
    </source>
</evidence>
<dbReference type="GO" id="GO:0004523">
    <property type="term" value="F:RNA-DNA hybrid ribonuclease activity"/>
    <property type="evidence" value="ECO:0007669"/>
    <property type="project" value="InterPro"/>
</dbReference>
<dbReference type="GO" id="GO:0003676">
    <property type="term" value="F:nucleic acid binding"/>
    <property type="evidence" value="ECO:0007669"/>
    <property type="project" value="InterPro"/>
</dbReference>
<dbReference type="InterPro" id="IPR044730">
    <property type="entry name" value="RNase_H-like_dom_plant"/>
</dbReference>
<sequence>MVVQKAYKETRGQPLKEVRHHCRWEYPPRGVFKLNVDRAIFQNQHNAGIGAILRDCKGEVLMAVSKKEREVSDATGIKMLAIFRGLQLSVHLGIHHLVVESDALTLVEELQKSEPSMAFVGNVIKNTKELMHCFQSCEVRYVGRNCNEAAHKLARHAWNVSDISFWWGSFPNVIASVIWVERLM</sequence>
<dbReference type="InterPro" id="IPR053151">
    <property type="entry name" value="RNase_H-like"/>
</dbReference>
<name>A0A2I4E0W5_JUGRE</name>